<dbReference type="NCBIfam" id="TIGR00576">
    <property type="entry name" value="dut"/>
    <property type="match status" value="1"/>
</dbReference>
<dbReference type="PANTHER" id="PTHR11241">
    <property type="entry name" value="DEOXYURIDINE 5'-TRIPHOSPHATE NUCLEOTIDOHYDROLASE"/>
    <property type="match status" value="1"/>
</dbReference>
<keyword evidence="3" id="KW-0378">Hydrolase</keyword>
<dbReference type="GO" id="GO:0006226">
    <property type="term" value="P:dUMP biosynthetic process"/>
    <property type="evidence" value="ECO:0007669"/>
    <property type="project" value="InterPro"/>
</dbReference>
<evidence type="ECO:0000313" key="7">
    <source>
        <dbReference type="EMBL" id="PIR74296.1"/>
    </source>
</evidence>
<name>A0A2H0TRZ3_9BACT</name>
<organism evidence="7 8">
    <name type="scientific">Candidatus Magasanikbacteria bacterium CG10_big_fil_rev_8_21_14_0_10_47_10</name>
    <dbReference type="NCBI Taxonomy" id="1974652"/>
    <lineage>
        <taxon>Bacteria</taxon>
        <taxon>Candidatus Magasanikiibacteriota</taxon>
    </lineage>
</organism>
<dbReference type="GO" id="GO:0000287">
    <property type="term" value="F:magnesium ion binding"/>
    <property type="evidence" value="ECO:0007669"/>
    <property type="project" value="InterPro"/>
</dbReference>
<keyword evidence="4" id="KW-0546">Nucleotide metabolism</keyword>
<dbReference type="CDD" id="cd07557">
    <property type="entry name" value="trimeric_dUTPase"/>
    <property type="match status" value="1"/>
</dbReference>
<evidence type="ECO:0000256" key="2">
    <source>
        <dbReference type="ARBA" id="ARBA00012379"/>
    </source>
</evidence>
<gene>
    <name evidence="7" type="ORF">COU35_03315</name>
</gene>
<dbReference type="InterPro" id="IPR036157">
    <property type="entry name" value="dUTPase-like_sf"/>
</dbReference>
<dbReference type="PANTHER" id="PTHR11241:SF0">
    <property type="entry name" value="DEOXYURIDINE 5'-TRIPHOSPHATE NUCLEOTIDOHYDROLASE"/>
    <property type="match status" value="1"/>
</dbReference>
<dbReference type="Proteomes" id="UP000230154">
    <property type="component" value="Unassembled WGS sequence"/>
</dbReference>
<dbReference type="AlphaFoldDB" id="A0A2H0TRZ3"/>
<evidence type="ECO:0000259" key="6">
    <source>
        <dbReference type="Pfam" id="PF00692"/>
    </source>
</evidence>
<protein>
    <recommendedName>
        <fullName evidence="2">dUTP diphosphatase</fullName>
        <ecNumber evidence="2">3.6.1.23</ecNumber>
    </recommendedName>
</protein>
<dbReference type="NCBIfam" id="NF001862">
    <property type="entry name" value="PRK00601.1"/>
    <property type="match status" value="1"/>
</dbReference>
<evidence type="ECO:0000256" key="3">
    <source>
        <dbReference type="ARBA" id="ARBA00022801"/>
    </source>
</evidence>
<comment type="caution">
    <text evidence="7">The sequence shown here is derived from an EMBL/GenBank/DDBJ whole genome shotgun (WGS) entry which is preliminary data.</text>
</comment>
<dbReference type="GO" id="GO:0046081">
    <property type="term" value="P:dUTP catabolic process"/>
    <property type="evidence" value="ECO:0007669"/>
    <property type="project" value="InterPro"/>
</dbReference>
<dbReference type="InterPro" id="IPR033704">
    <property type="entry name" value="dUTPase_trimeric"/>
</dbReference>
<dbReference type="EMBL" id="PFCB01000023">
    <property type="protein sequence ID" value="PIR74296.1"/>
    <property type="molecule type" value="Genomic_DNA"/>
</dbReference>
<comment type="catalytic activity">
    <reaction evidence="5">
        <text>dUTP + H2O = dUMP + diphosphate + H(+)</text>
        <dbReference type="Rhea" id="RHEA:10248"/>
        <dbReference type="ChEBI" id="CHEBI:15377"/>
        <dbReference type="ChEBI" id="CHEBI:15378"/>
        <dbReference type="ChEBI" id="CHEBI:33019"/>
        <dbReference type="ChEBI" id="CHEBI:61555"/>
        <dbReference type="ChEBI" id="CHEBI:246422"/>
        <dbReference type="EC" id="3.6.1.23"/>
    </reaction>
</comment>
<dbReference type="GO" id="GO:0004170">
    <property type="term" value="F:dUTP diphosphatase activity"/>
    <property type="evidence" value="ECO:0007669"/>
    <property type="project" value="UniProtKB-EC"/>
</dbReference>
<evidence type="ECO:0000256" key="1">
    <source>
        <dbReference type="ARBA" id="ARBA00006581"/>
    </source>
</evidence>
<evidence type="ECO:0000256" key="4">
    <source>
        <dbReference type="ARBA" id="ARBA00023080"/>
    </source>
</evidence>
<dbReference type="Gene3D" id="2.70.40.10">
    <property type="match status" value="1"/>
</dbReference>
<dbReference type="EC" id="3.6.1.23" evidence="2"/>
<comment type="similarity">
    <text evidence="1">Belongs to the dUTPase family.</text>
</comment>
<evidence type="ECO:0000256" key="5">
    <source>
        <dbReference type="ARBA" id="ARBA00047686"/>
    </source>
</evidence>
<evidence type="ECO:0000313" key="8">
    <source>
        <dbReference type="Proteomes" id="UP000230154"/>
    </source>
</evidence>
<sequence length="140" mass="15180">MLIQIKRLHPDAKLPSYAHPGDVGLDMYSLESCILKSNEFRIFPVGFALEFPVGYAAIVKDKGSFGASGVHTLGGVFDAGYRGEYNVCLINLSNTSFPIEKGQKIAQLVIYPVIIAELEEVETLSNSSRGEGKHGSTGKF</sequence>
<reference evidence="8" key="1">
    <citation type="submission" date="2017-09" db="EMBL/GenBank/DDBJ databases">
        <title>Depth-based differentiation of microbial function through sediment-hosted aquifers and enrichment of novel symbionts in the deep terrestrial subsurface.</title>
        <authorList>
            <person name="Probst A.J."/>
            <person name="Ladd B."/>
            <person name="Jarett J.K."/>
            <person name="Geller-Mcgrath D.E."/>
            <person name="Sieber C.M.K."/>
            <person name="Emerson J.B."/>
            <person name="Anantharaman K."/>
            <person name="Thomas B.C."/>
            <person name="Malmstrom R."/>
            <person name="Stieglmeier M."/>
            <person name="Klingl A."/>
            <person name="Woyke T."/>
            <person name="Ryan C.M."/>
            <person name="Banfield J.F."/>
        </authorList>
    </citation>
    <scope>NUCLEOTIDE SEQUENCE [LARGE SCALE GENOMIC DNA]</scope>
</reference>
<dbReference type="InterPro" id="IPR008181">
    <property type="entry name" value="dUTPase"/>
</dbReference>
<dbReference type="InterPro" id="IPR029054">
    <property type="entry name" value="dUTPase-like"/>
</dbReference>
<dbReference type="SUPFAM" id="SSF51283">
    <property type="entry name" value="dUTPase-like"/>
    <property type="match status" value="1"/>
</dbReference>
<proteinExistence type="inferred from homology"/>
<accession>A0A2H0TRZ3</accession>
<dbReference type="Pfam" id="PF00692">
    <property type="entry name" value="dUTPase"/>
    <property type="match status" value="1"/>
</dbReference>
<feature type="domain" description="dUTPase-like" evidence="6">
    <location>
        <begin position="12"/>
        <end position="138"/>
    </location>
</feature>